<dbReference type="Gene3D" id="3.30.160.150">
    <property type="entry name" value="Lipoprotein like domain"/>
    <property type="match status" value="1"/>
</dbReference>
<sequence>MRKDGQAMRKLPVSALIAGFCLLLSACGFQPLYGGRAAEVLDNVTVSVSGDERLSYLTETALLERVGVSRGEAGTLSIRLRTAQQPLGRSTDGQATRVALSIRANYQLSGATPVRGRVTERVVFETPREPYALIAARTNAERRAADAVADAIVRDILATLRQRGSARTRPEAVPDFSDEPEEGDEPW</sequence>
<proteinExistence type="predicted"/>
<dbReference type="KEGG" id="gak:X907_0083"/>
<evidence type="ECO:0000256" key="1">
    <source>
        <dbReference type="SAM" id="MobiDB-lite"/>
    </source>
</evidence>
<gene>
    <name evidence="2" type="ORF">X907_0083</name>
</gene>
<evidence type="ECO:0000313" key="3">
    <source>
        <dbReference type="Proteomes" id="UP000286954"/>
    </source>
</evidence>
<organism evidence="2 3">
    <name type="scientific">Glycocaulis alkaliphilus</name>
    <dbReference type="NCBI Taxonomy" id="1434191"/>
    <lineage>
        <taxon>Bacteria</taxon>
        <taxon>Pseudomonadati</taxon>
        <taxon>Pseudomonadota</taxon>
        <taxon>Alphaproteobacteria</taxon>
        <taxon>Maricaulales</taxon>
        <taxon>Maricaulaceae</taxon>
        <taxon>Glycocaulis</taxon>
    </lineage>
</organism>
<dbReference type="AlphaFoldDB" id="A0A3T0E5N4"/>
<accession>A0A3T0E5N4</accession>
<dbReference type="Proteomes" id="UP000286954">
    <property type="component" value="Chromosome"/>
</dbReference>
<protein>
    <submittedName>
        <fullName evidence="2">Uncharacterized protein</fullName>
    </submittedName>
</protein>
<dbReference type="PROSITE" id="PS51257">
    <property type="entry name" value="PROKAR_LIPOPROTEIN"/>
    <property type="match status" value="1"/>
</dbReference>
<feature type="compositionally biased region" description="Acidic residues" evidence="1">
    <location>
        <begin position="176"/>
        <end position="187"/>
    </location>
</feature>
<feature type="region of interest" description="Disordered" evidence="1">
    <location>
        <begin position="163"/>
        <end position="187"/>
    </location>
</feature>
<evidence type="ECO:0000313" key="2">
    <source>
        <dbReference type="EMBL" id="AZU02633.1"/>
    </source>
</evidence>
<dbReference type="EMBL" id="CP018911">
    <property type="protein sequence ID" value="AZU02633.1"/>
    <property type="molecule type" value="Genomic_DNA"/>
</dbReference>
<reference evidence="2 3" key="1">
    <citation type="submission" date="2016-12" db="EMBL/GenBank/DDBJ databases">
        <title>The genome of dimorphic prosthecate Glycocaulis alkaliphilus 6b-8t, isolated from crude oil dictates its adaptability in petroleum environments.</title>
        <authorList>
            <person name="Wu X.-L."/>
            <person name="Geng S."/>
        </authorList>
    </citation>
    <scope>NUCLEOTIDE SEQUENCE [LARGE SCALE GENOMIC DNA]</scope>
    <source>
        <strain evidence="2 3">6B-8</strain>
    </source>
</reference>
<keyword evidence="3" id="KW-1185">Reference proteome</keyword>
<name>A0A3T0E5N4_9PROT</name>